<evidence type="ECO:0000313" key="3">
    <source>
        <dbReference type="Proteomes" id="UP001396898"/>
    </source>
</evidence>
<organism evidence="2 3">
    <name type="scientific">Apiospora marii</name>
    <dbReference type="NCBI Taxonomy" id="335849"/>
    <lineage>
        <taxon>Eukaryota</taxon>
        <taxon>Fungi</taxon>
        <taxon>Dikarya</taxon>
        <taxon>Ascomycota</taxon>
        <taxon>Pezizomycotina</taxon>
        <taxon>Sordariomycetes</taxon>
        <taxon>Xylariomycetidae</taxon>
        <taxon>Amphisphaeriales</taxon>
        <taxon>Apiosporaceae</taxon>
        <taxon>Apiospora</taxon>
    </lineage>
</organism>
<comment type="caution">
    <text evidence="2">The sequence shown here is derived from an EMBL/GenBank/DDBJ whole genome shotgun (WGS) entry which is preliminary data.</text>
</comment>
<proteinExistence type="predicted"/>
<gene>
    <name evidence="2" type="ORF">PG991_004311</name>
</gene>
<protein>
    <submittedName>
        <fullName evidence="2">Uncharacterized protein</fullName>
    </submittedName>
</protein>
<evidence type="ECO:0000256" key="1">
    <source>
        <dbReference type="SAM" id="MobiDB-lite"/>
    </source>
</evidence>
<feature type="compositionally biased region" description="Polar residues" evidence="1">
    <location>
        <begin position="23"/>
        <end position="39"/>
    </location>
</feature>
<keyword evidence="3" id="KW-1185">Reference proteome</keyword>
<dbReference type="EMBL" id="JAQQWI010000007">
    <property type="protein sequence ID" value="KAK8027255.1"/>
    <property type="molecule type" value="Genomic_DNA"/>
</dbReference>
<sequence>MGRGRGRVDGLRKPTARLPGQARGTSPRSDPASTTWPVRESTTLSVADSQWARIDLHRGPRRADCRSDQGLLGAADDGLELIRTSALRLVGIKPDAAVIALWLYSICAVHAGKTLRSDVAGDKVVLASKLQRVKGHFQRDRAALRICTQHEQHPYGLDVAVAARVAQRRSACDWRVLGIGVGRQFVLIQCVDVDAVLDESPD</sequence>
<dbReference type="Proteomes" id="UP001396898">
    <property type="component" value="Unassembled WGS sequence"/>
</dbReference>
<evidence type="ECO:0000313" key="2">
    <source>
        <dbReference type="EMBL" id="KAK8027255.1"/>
    </source>
</evidence>
<feature type="compositionally biased region" description="Basic and acidic residues" evidence="1">
    <location>
        <begin position="1"/>
        <end position="12"/>
    </location>
</feature>
<feature type="region of interest" description="Disordered" evidence="1">
    <location>
        <begin position="1"/>
        <end position="39"/>
    </location>
</feature>
<accession>A0ABR1S7A3</accession>
<reference evidence="2 3" key="1">
    <citation type="submission" date="2023-01" db="EMBL/GenBank/DDBJ databases">
        <title>Analysis of 21 Apiospora genomes using comparative genomics revels a genus with tremendous synthesis potential of carbohydrate active enzymes and secondary metabolites.</title>
        <authorList>
            <person name="Sorensen T."/>
        </authorList>
    </citation>
    <scope>NUCLEOTIDE SEQUENCE [LARGE SCALE GENOMIC DNA]</scope>
    <source>
        <strain evidence="2 3">CBS 20057</strain>
    </source>
</reference>
<name>A0ABR1S7A3_9PEZI</name>